<dbReference type="Proteomes" id="UP001501803">
    <property type="component" value="Unassembled WGS sequence"/>
</dbReference>
<evidence type="ECO:0000313" key="4">
    <source>
        <dbReference type="Proteomes" id="UP001501803"/>
    </source>
</evidence>
<dbReference type="SUPFAM" id="SSF48179">
    <property type="entry name" value="6-phosphogluconate dehydrogenase C-terminal domain-like"/>
    <property type="match status" value="1"/>
</dbReference>
<dbReference type="InterPro" id="IPR006108">
    <property type="entry name" value="3HC_DH_C"/>
</dbReference>
<dbReference type="Pfam" id="PF00725">
    <property type="entry name" value="3HCDH"/>
    <property type="match status" value="1"/>
</dbReference>
<dbReference type="EMBL" id="BAABCN010000002">
    <property type="protein sequence ID" value="GAA3870612.1"/>
    <property type="molecule type" value="Genomic_DNA"/>
</dbReference>
<organism evidence="3 4">
    <name type="scientific">Leifsonia kafniensis</name>
    <dbReference type="NCBI Taxonomy" id="475957"/>
    <lineage>
        <taxon>Bacteria</taxon>
        <taxon>Bacillati</taxon>
        <taxon>Actinomycetota</taxon>
        <taxon>Actinomycetes</taxon>
        <taxon>Micrococcales</taxon>
        <taxon>Microbacteriaceae</taxon>
        <taxon>Leifsonia</taxon>
    </lineage>
</organism>
<comment type="caution">
    <text evidence="3">The sequence shown here is derived from an EMBL/GenBank/DDBJ whole genome shotgun (WGS) entry which is preliminary data.</text>
</comment>
<feature type="domain" description="3-hydroxyacyl-CoA dehydrogenase C-terminal" evidence="2">
    <location>
        <begin position="3"/>
        <end position="70"/>
    </location>
</feature>
<reference evidence="4" key="1">
    <citation type="journal article" date="2019" name="Int. J. Syst. Evol. Microbiol.">
        <title>The Global Catalogue of Microorganisms (GCM) 10K type strain sequencing project: providing services to taxonomists for standard genome sequencing and annotation.</title>
        <authorList>
            <consortium name="The Broad Institute Genomics Platform"/>
            <consortium name="The Broad Institute Genome Sequencing Center for Infectious Disease"/>
            <person name="Wu L."/>
            <person name="Ma J."/>
        </authorList>
    </citation>
    <scope>NUCLEOTIDE SEQUENCE [LARGE SCALE GENOMIC DNA]</scope>
    <source>
        <strain evidence="4">JCM 17021</strain>
    </source>
</reference>
<evidence type="ECO:0000256" key="1">
    <source>
        <dbReference type="ARBA" id="ARBA00005086"/>
    </source>
</evidence>
<dbReference type="InterPro" id="IPR008927">
    <property type="entry name" value="6-PGluconate_DH-like_C_sf"/>
</dbReference>
<dbReference type="Gene3D" id="1.10.1040.10">
    <property type="entry name" value="N-(1-d-carboxylethyl)-l-norvaline Dehydrogenase, domain 2"/>
    <property type="match status" value="1"/>
</dbReference>
<proteinExistence type="predicted"/>
<evidence type="ECO:0000259" key="2">
    <source>
        <dbReference type="Pfam" id="PF00725"/>
    </source>
</evidence>
<protein>
    <recommendedName>
        <fullName evidence="2">3-hydroxyacyl-CoA dehydrogenase C-terminal domain-containing protein</fullName>
    </recommendedName>
</protein>
<evidence type="ECO:0000313" key="3">
    <source>
        <dbReference type="EMBL" id="GAA3870612.1"/>
    </source>
</evidence>
<accession>A0ABP7KA84</accession>
<name>A0ABP7KA84_9MICO</name>
<comment type="pathway">
    <text evidence="1">Lipid metabolism; butanoate metabolism.</text>
</comment>
<keyword evidence="4" id="KW-1185">Reference proteome</keyword>
<dbReference type="InterPro" id="IPR013328">
    <property type="entry name" value="6PGD_dom2"/>
</dbReference>
<gene>
    <name evidence="3" type="ORF">GCM10022381_12230</name>
</gene>
<sequence length="71" mass="8109">MAVIDETWRRATGAPFGPFEIHDIIGMETPYNLNSQSGDQELREFADILKRDFIDKGHLGRATGKGFYDYE</sequence>